<accession>A0A7J0FV72</accession>
<gene>
    <name evidence="1" type="ORF">Acr_15g0009550</name>
</gene>
<evidence type="ECO:0000313" key="2">
    <source>
        <dbReference type="Proteomes" id="UP000585474"/>
    </source>
</evidence>
<reference evidence="1 2" key="1">
    <citation type="submission" date="2019-07" db="EMBL/GenBank/DDBJ databases">
        <title>De Novo Assembly of kiwifruit Actinidia rufa.</title>
        <authorList>
            <person name="Sugita-Konishi S."/>
            <person name="Sato K."/>
            <person name="Mori E."/>
            <person name="Abe Y."/>
            <person name="Kisaki G."/>
            <person name="Hamano K."/>
            <person name="Suezawa K."/>
            <person name="Otani M."/>
            <person name="Fukuda T."/>
            <person name="Manabe T."/>
            <person name="Gomi K."/>
            <person name="Tabuchi M."/>
            <person name="Akimitsu K."/>
            <person name="Kataoka I."/>
        </authorList>
    </citation>
    <scope>NUCLEOTIDE SEQUENCE [LARGE SCALE GENOMIC DNA]</scope>
    <source>
        <strain evidence="2">cv. Fuchu</strain>
    </source>
</reference>
<sequence length="97" mass="10871">MSTPDWCSPPSHTSQREIENLVHISDDLRRRLSSAGAHFTDAGGTLGENAISRMPLVIYFNVHETNNESQLLCLHVSYAKGWRTRQSSSGPTWFLAQ</sequence>
<dbReference type="Proteomes" id="UP000585474">
    <property type="component" value="Unassembled WGS sequence"/>
</dbReference>
<dbReference type="EMBL" id="BJWL01000015">
    <property type="protein sequence ID" value="GFZ02347.1"/>
    <property type="molecule type" value="Genomic_DNA"/>
</dbReference>
<protein>
    <submittedName>
        <fullName evidence="1">Uncharacterized protein</fullName>
    </submittedName>
</protein>
<comment type="caution">
    <text evidence="1">The sequence shown here is derived from an EMBL/GenBank/DDBJ whole genome shotgun (WGS) entry which is preliminary data.</text>
</comment>
<keyword evidence="2" id="KW-1185">Reference proteome</keyword>
<organism evidence="1 2">
    <name type="scientific">Actinidia rufa</name>
    <dbReference type="NCBI Taxonomy" id="165716"/>
    <lineage>
        <taxon>Eukaryota</taxon>
        <taxon>Viridiplantae</taxon>
        <taxon>Streptophyta</taxon>
        <taxon>Embryophyta</taxon>
        <taxon>Tracheophyta</taxon>
        <taxon>Spermatophyta</taxon>
        <taxon>Magnoliopsida</taxon>
        <taxon>eudicotyledons</taxon>
        <taxon>Gunneridae</taxon>
        <taxon>Pentapetalae</taxon>
        <taxon>asterids</taxon>
        <taxon>Ericales</taxon>
        <taxon>Actinidiaceae</taxon>
        <taxon>Actinidia</taxon>
    </lineage>
</organism>
<evidence type="ECO:0000313" key="1">
    <source>
        <dbReference type="EMBL" id="GFZ02347.1"/>
    </source>
</evidence>
<proteinExistence type="predicted"/>
<dbReference type="AlphaFoldDB" id="A0A7J0FV72"/>
<name>A0A7J0FV72_9ERIC</name>